<feature type="compositionally biased region" description="Polar residues" evidence="10">
    <location>
        <begin position="178"/>
        <end position="189"/>
    </location>
</feature>
<dbReference type="GO" id="GO:0003743">
    <property type="term" value="F:translation initiation factor activity"/>
    <property type="evidence" value="ECO:0007669"/>
    <property type="project" value="UniProtKB-KW"/>
</dbReference>
<evidence type="ECO:0000256" key="10">
    <source>
        <dbReference type="SAM" id="MobiDB-lite"/>
    </source>
</evidence>
<evidence type="ECO:0000256" key="2">
    <source>
        <dbReference type="ARBA" id="ARBA00007251"/>
    </source>
</evidence>
<evidence type="ECO:0000256" key="3">
    <source>
        <dbReference type="ARBA" id="ARBA00022490"/>
    </source>
</evidence>
<dbReference type="Proteomes" id="UP001153069">
    <property type="component" value="Unassembled WGS sequence"/>
</dbReference>
<dbReference type="InterPro" id="IPR042529">
    <property type="entry name" value="IF_2B-like_C"/>
</dbReference>
<dbReference type="AlphaFoldDB" id="A0A9N8E7J2"/>
<sequence>MTASSIPDLGSNSLSTSDPAAVRSWLSKHHPKQLALLDKFEIELRLGRLSSTTKAGPDGVIAAVGATSTSDRLLVTRRTVGLLKHIIGATRWKNGAQLLVLLRGLGRELHEVGGFREPVIENIVRRVMAAVREEAAGEPDGKATDTGRLSLQSILWALPQHVKSPSNRSLSRTDSHQRQSSIASEADLESTNEFPPAFYVNRPELKQTVMEAIQEIVTELEDVYGNIEDQATNHIHAGEVILTYGKSKTIERFLIAAAEKKRTFQVVVCEDSPSFGGHEMAKSLAKAGIDTIVIHDSAIFAVMARVNKVLLSAHAVLANGGLVASSGSNMVALGAYNNAVPVVVITGMFKLCPMFPHEGQDTLNDLVSPSKVMDITEIKDDLLSSVELINPVHDYVKPEHVSLYVTNVGSFQPSYIYRLLAEYYHTDDWKSFE</sequence>
<evidence type="ECO:0000256" key="6">
    <source>
        <dbReference type="ARBA" id="ARBA00044122"/>
    </source>
</evidence>
<dbReference type="PANTHER" id="PTHR45859">
    <property type="entry name" value="TRANSLATION INITIATION FACTOR EIF-2B SUBUNIT BETA"/>
    <property type="match status" value="1"/>
</dbReference>
<evidence type="ECO:0000313" key="12">
    <source>
        <dbReference type="Proteomes" id="UP001153069"/>
    </source>
</evidence>
<comment type="subcellular location">
    <subcellularLocation>
        <location evidence="1">Cytoplasm</location>
        <location evidence="1">Cytosol</location>
    </subcellularLocation>
</comment>
<dbReference type="Gene3D" id="3.40.50.10470">
    <property type="entry name" value="Translation initiation factor eif-2b, domain 2"/>
    <property type="match status" value="1"/>
</dbReference>
<comment type="caution">
    <text evidence="11">The sequence shown here is derived from an EMBL/GenBank/DDBJ whole genome shotgun (WGS) entry which is preliminary data.</text>
</comment>
<keyword evidence="4" id="KW-0396">Initiation factor</keyword>
<dbReference type="InterPro" id="IPR051855">
    <property type="entry name" value="eIF2B_beta_subunit"/>
</dbReference>
<dbReference type="FunFam" id="3.40.50.10470:FF:000005">
    <property type="entry name" value="translation initiation factor eIF-2B subunit beta"/>
    <property type="match status" value="1"/>
</dbReference>
<dbReference type="GO" id="GO:0005085">
    <property type="term" value="F:guanyl-nucleotide exchange factor activity"/>
    <property type="evidence" value="ECO:0007669"/>
    <property type="project" value="TreeGrafter"/>
</dbReference>
<evidence type="ECO:0000256" key="8">
    <source>
        <dbReference type="ARBA" id="ARBA00046432"/>
    </source>
</evidence>
<keyword evidence="12" id="KW-1185">Reference proteome</keyword>
<evidence type="ECO:0000256" key="4">
    <source>
        <dbReference type="ARBA" id="ARBA00022540"/>
    </source>
</evidence>
<dbReference type="InterPro" id="IPR037171">
    <property type="entry name" value="NagB/RpiA_transferase-like"/>
</dbReference>
<accession>A0A9N8E7J2</accession>
<dbReference type="InterPro" id="IPR000649">
    <property type="entry name" value="IF-2B-related"/>
</dbReference>
<dbReference type="EMBL" id="CAICTM010000625">
    <property type="protein sequence ID" value="CAB9514021.1"/>
    <property type="molecule type" value="Genomic_DNA"/>
</dbReference>
<dbReference type="OrthoDB" id="269919at2759"/>
<dbReference type="SUPFAM" id="SSF100950">
    <property type="entry name" value="NagB/RpiA/CoA transferase-like"/>
    <property type="match status" value="1"/>
</dbReference>
<evidence type="ECO:0000256" key="5">
    <source>
        <dbReference type="ARBA" id="ARBA00022917"/>
    </source>
</evidence>
<comment type="similarity">
    <text evidence="2 9">Belongs to the eIF-2B alpha/beta/delta subunits family.</text>
</comment>
<name>A0A9N8E7J2_9STRA</name>
<gene>
    <name evidence="11" type="ORF">SEMRO_626_G177840.1</name>
</gene>
<comment type="subunit">
    <text evidence="8">Component of the translation initiation factor 2B (eIF2B) complex which is a heterodecamer of two sets of five different subunits: alpha, beta, gamma, delta and epsilon. Subunits alpha, beta and delta comprise a regulatory subcomplex and subunits epsilon and gamma comprise a catalytic subcomplex. Within the complex, the hexameric regulatory complex resides at the center, with the two heterodimeric catalytic subcomplexes bound on opposite sides.</text>
</comment>
<keyword evidence="3" id="KW-0963">Cytoplasm</keyword>
<feature type="region of interest" description="Disordered" evidence="10">
    <location>
        <begin position="164"/>
        <end position="189"/>
    </location>
</feature>
<evidence type="ECO:0000313" key="11">
    <source>
        <dbReference type="EMBL" id="CAB9514021.1"/>
    </source>
</evidence>
<evidence type="ECO:0000256" key="9">
    <source>
        <dbReference type="RuleBase" id="RU003814"/>
    </source>
</evidence>
<reference evidence="11" key="1">
    <citation type="submission" date="2020-06" db="EMBL/GenBank/DDBJ databases">
        <authorList>
            <consortium name="Plant Systems Biology data submission"/>
        </authorList>
    </citation>
    <scope>NUCLEOTIDE SEQUENCE</scope>
    <source>
        <strain evidence="11">D6</strain>
    </source>
</reference>
<dbReference type="GO" id="GO:0005851">
    <property type="term" value="C:eukaryotic translation initiation factor 2B complex"/>
    <property type="evidence" value="ECO:0007669"/>
    <property type="project" value="TreeGrafter"/>
</dbReference>
<organism evidence="11 12">
    <name type="scientific">Seminavis robusta</name>
    <dbReference type="NCBI Taxonomy" id="568900"/>
    <lineage>
        <taxon>Eukaryota</taxon>
        <taxon>Sar</taxon>
        <taxon>Stramenopiles</taxon>
        <taxon>Ochrophyta</taxon>
        <taxon>Bacillariophyta</taxon>
        <taxon>Bacillariophyceae</taxon>
        <taxon>Bacillariophycidae</taxon>
        <taxon>Naviculales</taxon>
        <taxon>Naviculaceae</taxon>
        <taxon>Seminavis</taxon>
    </lineage>
</organism>
<protein>
    <recommendedName>
        <fullName evidence="6">Translation initiation factor eIF2B subunit beta</fullName>
    </recommendedName>
    <alternativeName>
        <fullName evidence="7">eIF2B GDP-GTP exchange factor subunit beta</fullName>
    </alternativeName>
</protein>
<evidence type="ECO:0000256" key="7">
    <source>
        <dbReference type="ARBA" id="ARBA00044228"/>
    </source>
</evidence>
<proteinExistence type="inferred from homology"/>
<keyword evidence="5" id="KW-0648">Protein biosynthesis</keyword>
<dbReference type="GO" id="GO:0005829">
    <property type="term" value="C:cytosol"/>
    <property type="evidence" value="ECO:0007669"/>
    <property type="project" value="UniProtKB-SubCell"/>
</dbReference>
<evidence type="ECO:0000256" key="1">
    <source>
        <dbReference type="ARBA" id="ARBA00004514"/>
    </source>
</evidence>
<dbReference type="Pfam" id="PF01008">
    <property type="entry name" value="IF-2B"/>
    <property type="match status" value="1"/>
</dbReference>
<dbReference type="PANTHER" id="PTHR45859:SF1">
    <property type="entry name" value="TRANSLATION INITIATION FACTOR EIF-2B SUBUNIT BETA"/>
    <property type="match status" value="1"/>
</dbReference>